<dbReference type="AlphaFoldDB" id="A0A183IWF1"/>
<feature type="compositionally biased region" description="Basic and acidic residues" evidence="1">
    <location>
        <begin position="32"/>
        <end position="53"/>
    </location>
</feature>
<dbReference type="Proteomes" id="UP000270296">
    <property type="component" value="Unassembled WGS sequence"/>
</dbReference>
<evidence type="ECO:0000313" key="4">
    <source>
        <dbReference type="WBParaSite" id="SBAD_0000824301-mRNA-1"/>
    </source>
</evidence>
<proteinExistence type="predicted"/>
<evidence type="ECO:0000313" key="3">
    <source>
        <dbReference type="Proteomes" id="UP000270296"/>
    </source>
</evidence>
<keyword evidence="3" id="KW-1185">Reference proteome</keyword>
<feature type="region of interest" description="Disordered" evidence="1">
    <location>
        <begin position="15"/>
        <end position="53"/>
    </location>
</feature>
<dbReference type="EMBL" id="UZAM01011102">
    <property type="protein sequence ID" value="VDP14822.1"/>
    <property type="molecule type" value="Genomic_DNA"/>
</dbReference>
<gene>
    <name evidence="2" type="ORF">SBAD_LOCUS7949</name>
</gene>
<evidence type="ECO:0000256" key="1">
    <source>
        <dbReference type="SAM" id="MobiDB-lite"/>
    </source>
</evidence>
<protein>
    <submittedName>
        <fullName evidence="4">DET1- and DDB1-associated protein 1</fullName>
    </submittedName>
</protein>
<feature type="compositionally biased region" description="Polar residues" evidence="1">
    <location>
        <begin position="15"/>
        <end position="31"/>
    </location>
</feature>
<reference evidence="4" key="1">
    <citation type="submission" date="2016-06" db="UniProtKB">
        <authorList>
            <consortium name="WormBaseParasite"/>
        </authorList>
    </citation>
    <scope>IDENTIFICATION</scope>
</reference>
<dbReference type="WBParaSite" id="SBAD_0000824301-mRNA-1">
    <property type="protein sequence ID" value="SBAD_0000824301-mRNA-1"/>
    <property type="gene ID" value="SBAD_0000824301"/>
</dbReference>
<name>A0A183IWF1_9BILA</name>
<evidence type="ECO:0000313" key="2">
    <source>
        <dbReference type="EMBL" id="VDP14822.1"/>
    </source>
</evidence>
<reference evidence="2 3" key="2">
    <citation type="submission" date="2018-11" db="EMBL/GenBank/DDBJ databases">
        <authorList>
            <consortium name="Pathogen Informatics"/>
        </authorList>
    </citation>
    <scope>NUCLEOTIDE SEQUENCE [LARGE SCALE GENOMIC DNA]</scope>
</reference>
<accession>A0A183IWF1</accession>
<sequence>MSSVRVLKQNIKSSIQSHIVRNRSPQSCHSSATKEEDATRRQRDEDATQNEATERRLSWKGRCRWWWS</sequence>
<organism evidence="4">
    <name type="scientific">Soboliphyme baturini</name>
    <dbReference type="NCBI Taxonomy" id="241478"/>
    <lineage>
        <taxon>Eukaryota</taxon>
        <taxon>Metazoa</taxon>
        <taxon>Ecdysozoa</taxon>
        <taxon>Nematoda</taxon>
        <taxon>Enoplea</taxon>
        <taxon>Dorylaimia</taxon>
        <taxon>Dioctophymatida</taxon>
        <taxon>Dioctophymatoidea</taxon>
        <taxon>Soboliphymatidae</taxon>
        <taxon>Soboliphyme</taxon>
    </lineage>
</organism>